<feature type="compositionally biased region" description="Basic residues" evidence="1">
    <location>
        <begin position="554"/>
        <end position="564"/>
    </location>
</feature>
<feature type="compositionally biased region" description="Polar residues" evidence="1">
    <location>
        <begin position="110"/>
        <end position="130"/>
    </location>
</feature>
<keyword evidence="4" id="KW-1185">Reference proteome</keyword>
<dbReference type="EMBL" id="WHWC01000011">
    <property type="protein sequence ID" value="KAG8374296.1"/>
    <property type="molecule type" value="Genomic_DNA"/>
</dbReference>
<comment type="caution">
    <text evidence="3">The sequence shown here is derived from an EMBL/GenBank/DDBJ whole genome shotgun (WGS) entry which is preliminary data.</text>
</comment>
<dbReference type="AlphaFoldDB" id="A0AAV6X1K0"/>
<dbReference type="InterPro" id="IPR025486">
    <property type="entry name" value="DUF4378"/>
</dbReference>
<gene>
    <name evidence="3" type="ORF">BUALT_Bualt11G0117000</name>
</gene>
<evidence type="ECO:0000313" key="3">
    <source>
        <dbReference type="EMBL" id="KAG8374296.1"/>
    </source>
</evidence>
<reference evidence="3" key="1">
    <citation type="submission" date="2019-10" db="EMBL/GenBank/DDBJ databases">
        <authorList>
            <person name="Zhang R."/>
            <person name="Pan Y."/>
            <person name="Wang J."/>
            <person name="Ma R."/>
            <person name="Yu S."/>
        </authorList>
    </citation>
    <scope>NUCLEOTIDE SEQUENCE</scope>
    <source>
        <strain evidence="3">LA-IB0</strain>
        <tissue evidence="3">Leaf</tissue>
    </source>
</reference>
<organism evidence="3 4">
    <name type="scientific">Buddleja alternifolia</name>
    <dbReference type="NCBI Taxonomy" id="168488"/>
    <lineage>
        <taxon>Eukaryota</taxon>
        <taxon>Viridiplantae</taxon>
        <taxon>Streptophyta</taxon>
        <taxon>Embryophyta</taxon>
        <taxon>Tracheophyta</taxon>
        <taxon>Spermatophyta</taxon>
        <taxon>Magnoliopsida</taxon>
        <taxon>eudicotyledons</taxon>
        <taxon>Gunneridae</taxon>
        <taxon>Pentapetalae</taxon>
        <taxon>asterids</taxon>
        <taxon>lamiids</taxon>
        <taxon>Lamiales</taxon>
        <taxon>Scrophulariaceae</taxon>
        <taxon>Buddlejeae</taxon>
        <taxon>Buddleja</taxon>
    </lineage>
</organism>
<feature type="compositionally biased region" description="Basic and acidic residues" evidence="1">
    <location>
        <begin position="535"/>
        <end position="552"/>
    </location>
</feature>
<feature type="domain" description="DUF4378" evidence="2">
    <location>
        <begin position="783"/>
        <end position="930"/>
    </location>
</feature>
<sequence>MEITRHRRSKSASGIEGIRQFQNHKAFSRFSPEYRSYIDERTRDDDMFTLELGQSSLRRATGRPRKKLLAEEMYKEVESKRRSPSIIARLVGLEGLLSPGHHKQQKRLSDSCQQKNASISIQPNRQTYDGRSNRRSSTEQQEFRDVHEDFEASHLVNRRCSSRWSANSILTKHEMALIQQKYKDAKHISTNGKFRGSIELGDTSGMLDLDNVNHLHDLQVNPSSTLVRDTAVLKPRSSAKYEGNFKAWKSERDTSKKNTTSHLEREDGLLLERHNYHRARISHQSSKIQLEEKHEKKILPTRIVVLKPNLGNIHNVGISGSSPDYSHGYWPNFREPEEYVGGVETVSWRRKDSSCDVGLSKPASKEAREIAREITRRMRGGCDETVDAKSSGFRGYAGDESSYDAHDSDFDSEIEMFKLVSRNSFGDDNKRCRKYPACSLVEWSLREAKKRLSERWKMTRRYQDLELVGQSKTLGEMLAIPDKEARPKCLNAKTRNDPLGISSRDGWKDEINRTSSRSRSLPPSTDGGSQRRGTHHEALAGEKHVMRSEPIRLGRVKIAKRNRSHKEVFSSQDSKSRSKKSLPCESTHIKERESSSEANFEIEMEANIKDLSHQMSRMAAKGDPYESPVSEVIMTAEHGSRTLSPKASHLVPKQPSSVVDNGKAAIRDQKDSSLQKRPPEQGSPSLQYLLAEPDTSESSKEADHTSPVSVFEVPFTEDTSSSSESFERVNAELHELRMQLQLLKMESCSYADVSTLASIEKEIALLYSLLSEGNNILGAESWEISYALDVLIECGLQESGFDMFVTKWHSPDCPLDPKLFNNLEKNYSDDNIDLRLERRLIFDRLNWVIVEIFQQNVDFCPWVMPKLTGLSRQKERVIESLGDLINRVFANVEITERVLDREMLWSNYRGEIDEIGNEIEKLLIDDMINEFISY</sequence>
<accession>A0AAV6X1K0</accession>
<feature type="region of interest" description="Disordered" evidence="1">
    <location>
        <begin position="101"/>
        <end position="144"/>
    </location>
</feature>
<dbReference type="PANTHER" id="PTHR46836:SF8">
    <property type="entry name" value="AFADIN"/>
    <property type="match status" value="1"/>
</dbReference>
<evidence type="ECO:0000256" key="1">
    <source>
        <dbReference type="SAM" id="MobiDB-lite"/>
    </source>
</evidence>
<name>A0AAV6X1K0_9LAMI</name>
<evidence type="ECO:0000259" key="2">
    <source>
        <dbReference type="Pfam" id="PF14309"/>
    </source>
</evidence>
<feature type="region of interest" description="Disordered" evidence="1">
    <location>
        <begin position="489"/>
        <end position="599"/>
    </location>
</feature>
<protein>
    <recommendedName>
        <fullName evidence="2">DUF4378 domain-containing protein</fullName>
    </recommendedName>
</protein>
<feature type="region of interest" description="Disordered" evidence="1">
    <location>
        <begin position="639"/>
        <end position="662"/>
    </location>
</feature>
<evidence type="ECO:0000313" key="4">
    <source>
        <dbReference type="Proteomes" id="UP000826271"/>
    </source>
</evidence>
<dbReference type="PANTHER" id="PTHR46836">
    <property type="entry name" value="AFADIN"/>
    <property type="match status" value="1"/>
</dbReference>
<dbReference type="Proteomes" id="UP000826271">
    <property type="component" value="Unassembled WGS sequence"/>
</dbReference>
<proteinExistence type="predicted"/>
<feature type="compositionally biased region" description="Low complexity" evidence="1">
    <location>
        <begin position="513"/>
        <end position="525"/>
    </location>
</feature>
<dbReference type="Pfam" id="PF14309">
    <property type="entry name" value="DUF4378"/>
    <property type="match status" value="1"/>
</dbReference>